<evidence type="ECO:0000313" key="2">
    <source>
        <dbReference type="EMBL" id="MCC4477344.1"/>
    </source>
</evidence>
<dbReference type="SUPFAM" id="SSF47413">
    <property type="entry name" value="lambda repressor-like DNA-binding domains"/>
    <property type="match status" value="1"/>
</dbReference>
<dbReference type="PROSITE" id="PS50943">
    <property type="entry name" value="HTH_CROC1"/>
    <property type="match status" value="1"/>
</dbReference>
<feature type="domain" description="HTH cro/C1-type" evidence="1">
    <location>
        <begin position="31"/>
        <end position="74"/>
    </location>
</feature>
<gene>
    <name evidence="2" type="ORF">LMB76_03810</name>
</gene>
<name>A0AAW4X4L1_LIMRT</name>
<proteinExistence type="predicted"/>
<dbReference type="EMBL" id="JAJGWB010000114">
    <property type="protein sequence ID" value="MCC4477344.1"/>
    <property type="molecule type" value="Genomic_DNA"/>
</dbReference>
<dbReference type="RefSeq" id="WP_228340690.1">
    <property type="nucleotide sequence ID" value="NZ_JAJGWA010000115.1"/>
</dbReference>
<comment type="caution">
    <text evidence="2">The sequence shown here is derived from an EMBL/GenBank/DDBJ whole genome shotgun (WGS) entry which is preliminary data.</text>
</comment>
<dbReference type="GO" id="GO:0003677">
    <property type="term" value="F:DNA binding"/>
    <property type="evidence" value="ECO:0007669"/>
    <property type="project" value="InterPro"/>
</dbReference>
<dbReference type="Gene3D" id="1.10.260.40">
    <property type="entry name" value="lambda repressor-like DNA-binding domains"/>
    <property type="match status" value="1"/>
</dbReference>
<dbReference type="SMART" id="SM00530">
    <property type="entry name" value="HTH_XRE"/>
    <property type="match status" value="1"/>
</dbReference>
<dbReference type="AlphaFoldDB" id="A0AAW4X4L1"/>
<dbReference type="CDD" id="cd00093">
    <property type="entry name" value="HTH_XRE"/>
    <property type="match status" value="1"/>
</dbReference>
<dbReference type="InterPro" id="IPR001387">
    <property type="entry name" value="Cro/C1-type_HTH"/>
</dbReference>
<dbReference type="InterPro" id="IPR010982">
    <property type="entry name" value="Lambda_DNA-bd_dom_sf"/>
</dbReference>
<accession>A0AAW4X4L1</accession>
<reference evidence="2" key="1">
    <citation type="submission" date="2021-10" db="EMBL/GenBank/DDBJ databases">
        <title>Evolutionary history and lifestyle of the vertebrate symbiont Limosilactobacillus reuteri.</title>
        <authorList>
            <person name="Zheng J."/>
            <person name="Li F."/>
            <person name="Gaenzle M."/>
            <person name="Walter J."/>
        </authorList>
    </citation>
    <scope>NUCLEOTIDE SEQUENCE</scope>
    <source>
        <strain evidence="2">GQ_1_3_1</strain>
    </source>
</reference>
<evidence type="ECO:0000313" key="3">
    <source>
        <dbReference type="Proteomes" id="UP001198026"/>
    </source>
</evidence>
<evidence type="ECO:0000259" key="1">
    <source>
        <dbReference type="PROSITE" id="PS50943"/>
    </source>
</evidence>
<sequence length="147" mass="16613">MKELDKQRKNIVTERFRDAVVKWMADHHSNQSDLAKRAGVTRAIVANVISGHRTPTLTSAVLLSRAMGVSLDEIESGRIADVADPSQFAKLFKEDFLKTLKSTVKNGQYYSRELVELTDDQKDTIIRLIYAYLDVSKTGHFKGDDKQ</sequence>
<protein>
    <submittedName>
        <fullName evidence="2">Helix-turn-helix domain-containing protein</fullName>
    </submittedName>
</protein>
<dbReference type="Pfam" id="PF01381">
    <property type="entry name" value="HTH_3"/>
    <property type="match status" value="1"/>
</dbReference>
<dbReference type="Proteomes" id="UP001198026">
    <property type="component" value="Unassembled WGS sequence"/>
</dbReference>
<organism evidence="2 3">
    <name type="scientific">Limosilactobacillus reuteri</name>
    <name type="common">Lactobacillus reuteri</name>
    <dbReference type="NCBI Taxonomy" id="1598"/>
    <lineage>
        <taxon>Bacteria</taxon>
        <taxon>Bacillati</taxon>
        <taxon>Bacillota</taxon>
        <taxon>Bacilli</taxon>
        <taxon>Lactobacillales</taxon>
        <taxon>Lactobacillaceae</taxon>
        <taxon>Limosilactobacillus</taxon>
    </lineage>
</organism>